<gene>
    <name evidence="2" type="ORF">CCAM_LOCUS37461</name>
</gene>
<feature type="region of interest" description="Disordered" evidence="1">
    <location>
        <begin position="80"/>
        <end position="103"/>
    </location>
</feature>
<dbReference type="AlphaFoldDB" id="A0A484N324"/>
<name>A0A484N324_9ASTE</name>
<proteinExistence type="predicted"/>
<sequence length="103" mass="12569">MNITCCERVHLEDPNITVKYGYNDRVEIEERRPAKSLRIQIEFLQFQMDDFSENREWIYKRFLAKAWTREKILPLSRTPTPKIMTKKRGSPKKQRQWQRTIIV</sequence>
<feature type="compositionally biased region" description="Basic residues" evidence="1">
    <location>
        <begin position="84"/>
        <end position="96"/>
    </location>
</feature>
<accession>A0A484N324</accession>
<evidence type="ECO:0000256" key="1">
    <source>
        <dbReference type="SAM" id="MobiDB-lite"/>
    </source>
</evidence>
<evidence type="ECO:0000313" key="2">
    <source>
        <dbReference type="EMBL" id="VFQ95685.1"/>
    </source>
</evidence>
<organism evidence="2 3">
    <name type="scientific">Cuscuta campestris</name>
    <dbReference type="NCBI Taxonomy" id="132261"/>
    <lineage>
        <taxon>Eukaryota</taxon>
        <taxon>Viridiplantae</taxon>
        <taxon>Streptophyta</taxon>
        <taxon>Embryophyta</taxon>
        <taxon>Tracheophyta</taxon>
        <taxon>Spermatophyta</taxon>
        <taxon>Magnoliopsida</taxon>
        <taxon>eudicotyledons</taxon>
        <taxon>Gunneridae</taxon>
        <taxon>Pentapetalae</taxon>
        <taxon>asterids</taxon>
        <taxon>lamiids</taxon>
        <taxon>Solanales</taxon>
        <taxon>Convolvulaceae</taxon>
        <taxon>Cuscuteae</taxon>
        <taxon>Cuscuta</taxon>
        <taxon>Cuscuta subgen. Grammica</taxon>
        <taxon>Cuscuta sect. Cleistogrammica</taxon>
    </lineage>
</organism>
<dbReference type="Proteomes" id="UP000595140">
    <property type="component" value="Unassembled WGS sequence"/>
</dbReference>
<evidence type="ECO:0000313" key="3">
    <source>
        <dbReference type="Proteomes" id="UP000595140"/>
    </source>
</evidence>
<reference evidence="2 3" key="1">
    <citation type="submission" date="2018-04" db="EMBL/GenBank/DDBJ databases">
        <authorList>
            <person name="Vogel A."/>
        </authorList>
    </citation>
    <scope>NUCLEOTIDE SEQUENCE [LARGE SCALE GENOMIC DNA]</scope>
</reference>
<protein>
    <submittedName>
        <fullName evidence="2">Uncharacterized protein</fullName>
    </submittedName>
</protein>
<keyword evidence="3" id="KW-1185">Reference proteome</keyword>
<dbReference type="EMBL" id="OOIL02005600">
    <property type="protein sequence ID" value="VFQ95685.1"/>
    <property type="molecule type" value="Genomic_DNA"/>
</dbReference>